<dbReference type="Proteomes" id="UP000078389">
    <property type="component" value="Unassembled WGS sequence"/>
</dbReference>
<dbReference type="Pfam" id="PF13480">
    <property type="entry name" value="Acetyltransf_6"/>
    <property type="match status" value="1"/>
</dbReference>
<dbReference type="AlphaFoldDB" id="A0A178HN93"/>
<dbReference type="InterPro" id="IPR016181">
    <property type="entry name" value="Acyl_CoA_acyltransferase"/>
</dbReference>
<evidence type="ECO:0000313" key="3">
    <source>
        <dbReference type="Proteomes" id="UP000078389"/>
    </source>
</evidence>
<gene>
    <name evidence="2" type="ORF">A3840_17930</name>
</gene>
<name>A0A178HN93_9HYPH</name>
<comment type="caution">
    <text evidence="2">The sequence shown here is derived from an EMBL/GenBank/DDBJ whole genome shotgun (WGS) entry which is preliminary data.</text>
</comment>
<protein>
    <recommendedName>
        <fullName evidence="1">BioF2-like acetyltransferase domain-containing protein</fullName>
    </recommendedName>
</protein>
<sequence length="418" mass="45907">MGSMVTIETKVLGTLDEIDAIAPAWRELEARCADPLSYFQSFDWCRNWVAQFSADGNHRPYIVTIWRGERLIALWPRMIVDMAGIRRLETLGAPHSQYCGVLVRRDGTAWPGIAKALLAAVRASRCDVTISRAVPEGSALAKLLADKPVVRGSDNIASMLDLSLFPSSEAYTAQLGKLQKRNRNRRRNHLARLGELHFEVIWPDHAEFGALVRQCTEMKRRWLAETGRFSSGFSMAGYEDFLASLGGNAARLSGACLSVLRAGERVVALELGFIRQRHYYAYIGGFDWDLRELSPGKVQMDLTVNWLIDKGGAGRRYRPGDPGARCRAGLRLAGPAGAADAAGLLWRLRHSLDLDAGARELCRARLCRIQHPLPAALSPAGAAGGLAQLLAVRAGLRARRQPDAGSACHRPGIGPRRR</sequence>
<organism evidence="2 3">
    <name type="scientific">Devosia elaeis</name>
    <dbReference type="NCBI Taxonomy" id="1770058"/>
    <lineage>
        <taxon>Bacteria</taxon>
        <taxon>Pseudomonadati</taxon>
        <taxon>Pseudomonadota</taxon>
        <taxon>Alphaproteobacteria</taxon>
        <taxon>Hyphomicrobiales</taxon>
        <taxon>Devosiaceae</taxon>
        <taxon>Devosia</taxon>
    </lineage>
</organism>
<keyword evidence="3" id="KW-1185">Reference proteome</keyword>
<accession>A0A178HN93</accession>
<evidence type="ECO:0000313" key="2">
    <source>
        <dbReference type="EMBL" id="OAM73545.1"/>
    </source>
</evidence>
<evidence type="ECO:0000259" key="1">
    <source>
        <dbReference type="Pfam" id="PF13480"/>
    </source>
</evidence>
<dbReference type="InterPro" id="IPR038740">
    <property type="entry name" value="BioF2-like_GNAT_dom"/>
</dbReference>
<dbReference type="SUPFAM" id="SSF55729">
    <property type="entry name" value="Acyl-CoA N-acyltransferases (Nat)"/>
    <property type="match status" value="1"/>
</dbReference>
<feature type="domain" description="BioF2-like acetyltransferase" evidence="1">
    <location>
        <begin position="180"/>
        <end position="311"/>
    </location>
</feature>
<dbReference type="STRING" id="1770058.A3840_17930"/>
<dbReference type="EMBL" id="LVVY01000135">
    <property type="protein sequence ID" value="OAM73545.1"/>
    <property type="molecule type" value="Genomic_DNA"/>
</dbReference>
<reference evidence="2 3" key="1">
    <citation type="submission" date="2016-03" db="EMBL/GenBank/DDBJ databases">
        <title>Genome sequencing of Devosia sp. S37.</title>
        <authorList>
            <person name="Mohd Nor M."/>
        </authorList>
    </citation>
    <scope>NUCLEOTIDE SEQUENCE [LARGE SCALE GENOMIC DNA]</scope>
    <source>
        <strain evidence="2 3">S37</strain>
    </source>
</reference>
<proteinExistence type="predicted"/>